<organism evidence="1 2">
    <name type="scientific">Dreissena polymorpha</name>
    <name type="common">Zebra mussel</name>
    <name type="synonym">Mytilus polymorpha</name>
    <dbReference type="NCBI Taxonomy" id="45954"/>
    <lineage>
        <taxon>Eukaryota</taxon>
        <taxon>Metazoa</taxon>
        <taxon>Spiralia</taxon>
        <taxon>Lophotrochozoa</taxon>
        <taxon>Mollusca</taxon>
        <taxon>Bivalvia</taxon>
        <taxon>Autobranchia</taxon>
        <taxon>Heteroconchia</taxon>
        <taxon>Euheterodonta</taxon>
        <taxon>Imparidentia</taxon>
        <taxon>Neoheterodontei</taxon>
        <taxon>Myida</taxon>
        <taxon>Dreissenoidea</taxon>
        <taxon>Dreissenidae</taxon>
        <taxon>Dreissena</taxon>
    </lineage>
</organism>
<accession>A0A9D4SBZ0</accession>
<evidence type="ECO:0000313" key="1">
    <source>
        <dbReference type="EMBL" id="KAH3898573.1"/>
    </source>
</evidence>
<comment type="caution">
    <text evidence="1">The sequence shown here is derived from an EMBL/GenBank/DDBJ whole genome shotgun (WGS) entry which is preliminary data.</text>
</comment>
<dbReference type="AlphaFoldDB" id="A0A9D4SBZ0"/>
<evidence type="ECO:0000313" key="2">
    <source>
        <dbReference type="Proteomes" id="UP000828390"/>
    </source>
</evidence>
<reference evidence="1" key="2">
    <citation type="submission" date="2020-11" db="EMBL/GenBank/DDBJ databases">
        <authorList>
            <person name="McCartney M.A."/>
            <person name="Auch B."/>
            <person name="Kono T."/>
            <person name="Mallez S."/>
            <person name="Becker A."/>
            <person name="Gohl D.M."/>
            <person name="Silverstein K.A.T."/>
            <person name="Koren S."/>
            <person name="Bechman K.B."/>
            <person name="Herman A."/>
            <person name="Abrahante J.E."/>
            <person name="Garbe J."/>
        </authorList>
    </citation>
    <scope>NUCLEOTIDE SEQUENCE</scope>
    <source>
        <strain evidence="1">Duluth1</strain>
        <tissue evidence="1">Whole animal</tissue>
    </source>
</reference>
<reference evidence="1" key="1">
    <citation type="journal article" date="2019" name="bioRxiv">
        <title>The Genome of the Zebra Mussel, Dreissena polymorpha: A Resource for Invasive Species Research.</title>
        <authorList>
            <person name="McCartney M.A."/>
            <person name="Auch B."/>
            <person name="Kono T."/>
            <person name="Mallez S."/>
            <person name="Zhang Y."/>
            <person name="Obille A."/>
            <person name="Becker A."/>
            <person name="Abrahante J.E."/>
            <person name="Garbe J."/>
            <person name="Badalamenti J.P."/>
            <person name="Herman A."/>
            <person name="Mangelson H."/>
            <person name="Liachko I."/>
            <person name="Sullivan S."/>
            <person name="Sone E.D."/>
            <person name="Koren S."/>
            <person name="Silverstein K.A.T."/>
            <person name="Beckman K.B."/>
            <person name="Gohl D.M."/>
        </authorList>
    </citation>
    <scope>NUCLEOTIDE SEQUENCE</scope>
    <source>
        <strain evidence="1">Duluth1</strain>
        <tissue evidence="1">Whole animal</tissue>
    </source>
</reference>
<dbReference type="Proteomes" id="UP000828390">
    <property type="component" value="Unassembled WGS sequence"/>
</dbReference>
<dbReference type="EMBL" id="JAIWYP010000001">
    <property type="protein sequence ID" value="KAH3898573.1"/>
    <property type="molecule type" value="Genomic_DNA"/>
</dbReference>
<gene>
    <name evidence="1" type="ORF">DPMN_022810</name>
</gene>
<keyword evidence="2" id="KW-1185">Reference proteome</keyword>
<name>A0A9D4SBZ0_DREPO</name>
<sequence length="58" mass="6600">MTLFPVPSTRRRVQSLASPRWIPLPELNGSTSRRLPCLIKTLLRVKRSPSRALMLSTL</sequence>
<protein>
    <submittedName>
        <fullName evidence="1">Uncharacterized protein</fullName>
    </submittedName>
</protein>
<proteinExistence type="predicted"/>